<dbReference type="OrthoDB" id="2565191at2759"/>
<keyword evidence="3" id="KW-1185">Reference proteome</keyword>
<dbReference type="Proteomes" id="UP000799764">
    <property type="component" value="Unassembled WGS sequence"/>
</dbReference>
<dbReference type="InterPro" id="IPR022793">
    <property type="entry name" value="Rrn10"/>
</dbReference>
<evidence type="ECO:0000313" key="2">
    <source>
        <dbReference type="EMBL" id="KAF2441317.1"/>
    </source>
</evidence>
<accession>A0A9P4PCB3</accession>
<dbReference type="PANTHER" id="PTHR28054">
    <property type="entry name" value="RNA POLYMERASE I-SPECIFIC TRANSCRIPTION INITIATION FACTOR RRN10"/>
    <property type="match status" value="1"/>
</dbReference>
<evidence type="ECO:0000256" key="1">
    <source>
        <dbReference type="SAM" id="MobiDB-lite"/>
    </source>
</evidence>
<dbReference type="EMBL" id="MU001506">
    <property type="protein sequence ID" value="KAF2441317.1"/>
    <property type="molecule type" value="Genomic_DNA"/>
</dbReference>
<gene>
    <name evidence="2" type="ORF">P171DRAFT_94270</name>
</gene>
<sequence length="199" mass="21716">MTRHRPGAASPPSQKPLEDSSSDGGMSSETVEASRATVYDAVAGRVTQSGIYEPTAAEQKRATLRLRPDEVLFKRQSAPPRYEEADYYFAHRTLPPGQALPSGDLLSALHEYIAQLHDRNLPQDKEGPGSWKSMDETALIAFGVLLEEATKATLGETGHLALVEAERSEEDEASVGEAGVKREDEDEDEVFVGEAYVKQ</sequence>
<proteinExistence type="predicted"/>
<feature type="region of interest" description="Disordered" evidence="1">
    <location>
        <begin position="165"/>
        <end position="199"/>
    </location>
</feature>
<name>A0A9P4PCB3_9PLEO</name>
<dbReference type="AlphaFoldDB" id="A0A9P4PCB3"/>
<reference evidence="2" key="1">
    <citation type="journal article" date="2020" name="Stud. Mycol.">
        <title>101 Dothideomycetes genomes: a test case for predicting lifestyles and emergence of pathogens.</title>
        <authorList>
            <person name="Haridas S."/>
            <person name="Albert R."/>
            <person name="Binder M."/>
            <person name="Bloem J."/>
            <person name="Labutti K."/>
            <person name="Salamov A."/>
            <person name="Andreopoulos B."/>
            <person name="Baker S."/>
            <person name="Barry K."/>
            <person name="Bills G."/>
            <person name="Bluhm B."/>
            <person name="Cannon C."/>
            <person name="Castanera R."/>
            <person name="Culley D."/>
            <person name="Daum C."/>
            <person name="Ezra D."/>
            <person name="Gonzalez J."/>
            <person name="Henrissat B."/>
            <person name="Kuo A."/>
            <person name="Liang C."/>
            <person name="Lipzen A."/>
            <person name="Lutzoni F."/>
            <person name="Magnuson J."/>
            <person name="Mondo S."/>
            <person name="Nolan M."/>
            <person name="Ohm R."/>
            <person name="Pangilinan J."/>
            <person name="Park H.-J."/>
            <person name="Ramirez L."/>
            <person name="Alfaro M."/>
            <person name="Sun H."/>
            <person name="Tritt A."/>
            <person name="Yoshinaga Y."/>
            <person name="Zwiers L.-H."/>
            <person name="Turgeon B."/>
            <person name="Goodwin S."/>
            <person name="Spatafora J."/>
            <person name="Crous P."/>
            <person name="Grigoriev I."/>
        </authorList>
    </citation>
    <scope>NUCLEOTIDE SEQUENCE</scope>
    <source>
        <strain evidence="2">CBS 690.94</strain>
    </source>
</reference>
<comment type="caution">
    <text evidence="2">The sequence shown here is derived from an EMBL/GenBank/DDBJ whole genome shotgun (WGS) entry which is preliminary data.</text>
</comment>
<organism evidence="2 3">
    <name type="scientific">Karstenula rhodostoma CBS 690.94</name>
    <dbReference type="NCBI Taxonomy" id="1392251"/>
    <lineage>
        <taxon>Eukaryota</taxon>
        <taxon>Fungi</taxon>
        <taxon>Dikarya</taxon>
        <taxon>Ascomycota</taxon>
        <taxon>Pezizomycotina</taxon>
        <taxon>Dothideomycetes</taxon>
        <taxon>Pleosporomycetidae</taxon>
        <taxon>Pleosporales</taxon>
        <taxon>Massarineae</taxon>
        <taxon>Didymosphaeriaceae</taxon>
        <taxon>Karstenula</taxon>
    </lineage>
</organism>
<dbReference type="GO" id="GO:0006360">
    <property type="term" value="P:transcription by RNA polymerase I"/>
    <property type="evidence" value="ECO:0007669"/>
    <property type="project" value="InterPro"/>
</dbReference>
<feature type="region of interest" description="Disordered" evidence="1">
    <location>
        <begin position="1"/>
        <end position="35"/>
    </location>
</feature>
<evidence type="ECO:0000313" key="3">
    <source>
        <dbReference type="Proteomes" id="UP000799764"/>
    </source>
</evidence>
<dbReference type="PANTHER" id="PTHR28054:SF1">
    <property type="entry name" value="RNA POLYMERASE I-SPECIFIC TRANSCRIPTION INITIATION FACTOR RRN10"/>
    <property type="match status" value="1"/>
</dbReference>
<protein>
    <submittedName>
        <fullName evidence="2">Uncharacterized protein</fullName>
    </submittedName>
</protein>